<protein>
    <recommendedName>
        <fullName evidence="3">Secreted protein</fullName>
    </recommendedName>
</protein>
<keyword evidence="1" id="KW-0732">Signal</keyword>
<sequence>MTTVVFLLVIYLLGFFQPSEAFLWVPVEGGVQWYCLARAEVTAIRNFCHASCTSAVNSVGPNLAAMHRVMCSARSLKLSGSTCSFSECITLSWR</sequence>
<dbReference type="EMBL" id="GBXM01009169">
    <property type="protein sequence ID" value="JAH99408.1"/>
    <property type="molecule type" value="Transcribed_RNA"/>
</dbReference>
<evidence type="ECO:0000256" key="1">
    <source>
        <dbReference type="SAM" id="SignalP"/>
    </source>
</evidence>
<evidence type="ECO:0000313" key="2">
    <source>
        <dbReference type="EMBL" id="JAH99408.1"/>
    </source>
</evidence>
<dbReference type="AlphaFoldDB" id="A0A0E9XCL0"/>
<name>A0A0E9XCL0_ANGAN</name>
<feature type="signal peptide" evidence="1">
    <location>
        <begin position="1"/>
        <end position="21"/>
    </location>
</feature>
<proteinExistence type="predicted"/>
<reference evidence="2" key="2">
    <citation type="journal article" date="2015" name="Fish Shellfish Immunol.">
        <title>Early steps in the European eel (Anguilla anguilla)-Vibrio vulnificus interaction in the gills: Role of the RtxA13 toxin.</title>
        <authorList>
            <person name="Callol A."/>
            <person name="Pajuelo D."/>
            <person name="Ebbesson L."/>
            <person name="Teles M."/>
            <person name="MacKenzie S."/>
            <person name="Amaro C."/>
        </authorList>
    </citation>
    <scope>NUCLEOTIDE SEQUENCE</scope>
</reference>
<organism evidence="2">
    <name type="scientific">Anguilla anguilla</name>
    <name type="common">European freshwater eel</name>
    <name type="synonym">Muraena anguilla</name>
    <dbReference type="NCBI Taxonomy" id="7936"/>
    <lineage>
        <taxon>Eukaryota</taxon>
        <taxon>Metazoa</taxon>
        <taxon>Chordata</taxon>
        <taxon>Craniata</taxon>
        <taxon>Vertebrata</taxon>
        <taxon>Euteleostomi</taxon>
        <taxon>Actinopterygii</taxon>
        <taxon>Neopterygii</taxon>
        <taxon>Teleostei</taxon>
        <taxon>Anguilliformes</taxon>
        <taxon>Anguillidae</taxon>
        <taxon>Anguilla</taxon>
    </lineage>
</organism>
<feature type="chain" id="PRO_5002434952" description="Secreted protein" evidence="1">
    <location>
        <begin position="22"/>
        <end position="94"/>
    </location>
</feature>
<accession>A0A0E9XCL0</accession>
<reference evidence="2" key="1">
    <citation type="submission" date="2014-11" db="EMBL/GenBank/DDBJ databases">
        <authorList>
            <person name="Amaro Gonzalez C."/>
        </authorList>
    </citation>
    <scope>NUCLEOTIDE SEQUENCE</scope>
</reference>
<evidence type="ECO:0008006" key="3">
    <source>
        <dbReference type="Google" id="ProtNLM"/>
    </source>
</evidence>